<feature type="compositionally biased region" description="Basic and acidic residues" evidence="2">
    <location>
        <begin position="1"/>
        <end position="14"/>
    </location>
</feature>
<evidence type="ECO:0000256" key="1">
    <source>
        <dbReference type="SAM" id="Coils"/>
    </source>
</evidence>
<proteinExistence type="predicted"/>
<protein>
    <submittedName>
        <fullName evidence="3">Uncharacterized protein</fullName>
    </submittedName>
</protein>
<accession>A0A7D9HFM1</accession>
<feature type="region of interest" description="Disordered" evidence="2">
    <location>
        <begin position="203"/>
        <end position="236"/>
    </location>
</feature>
<keyword evidence="4" id="KW-1185">Reference proteome</keyword>
<keyword evidence="1" id="KW-0175">Coiled coil</keyword>
<feature type="coiled-coil region" evidence="1">
    <location>
        <begin position="34"/>
        <end position="93"/>
    </location>
</feature>
<feature type="non-terminal residue" evidence="3">
    <location>
        <position position="236"/>
    </location>
</feature>
<dbReference type="Proteomes" id="UP001152795">
    <property type="component" value="Unassembled WGS sequence"/>
</dbReference>
<dbReference type="EMBL" id="CACRXK020000304">
    <property type="protein sequence ID" value="CAB3980592.1"/>
    <property type="molecule type" value="Genomic_DNA"/>
</dbReference>
<evidence type="ECO:0000313" key="3">
    <source>
        <dbReference type="EMBL" id="CAB3980592.1"/>
    </source>
</evidence>
<evidence type="ECO:0000313" key="4">
    <source>
        <dbReference type="Proteomes" id="UP001152795"/>
    </source>
</evidence>
<reference evidence="3" key="1">
    <citation type="submission" date="2020-04" db="EMBL/GenBank/DDBJ databases">
        <authorList>
            <person name="Alioto T."/>
            <person name="Alioto T."/>
            <person name="Gomez Garrido J."/>
        </authorList>
    </citation>
    <scope>NUCLEOTIDE SEQUENCE</scope>
    <source>
        <strain evidence="3">A484AB</strain>
    </source>
</reference>
<feature type="region of interest" description="Disordered" evidence="2">
    <location>
        <begin position="1"/>
        <end position="26"/>
    </location>
</feature>
<dbReference type="AlphaFoldDB" id="A0A7D9HFM1"/>
<gene>
    <name evidence="3" type="ORF">PACLA_8A066579</name>
</gene>
<feature type="compositionally biased region" description="Polar residues" evidence="2">
    <location>
        <begin position="203"/>
        <end position="215"/>
    </location>
</feature>
<organism evidence="3 4">
    <name type="scientific">Paramuricea clavata</name>
    <name type="common">Red gorgonian</name>
    <name type="synonym">Violescent sea-whip</name>
    <dbReference type="NCBI Taxonomy" id="317549"/>
    <lineage>
        <taxon>Eukaryota</taxon>
        <taxon>Metazoa</taxon>
        <taxon>Cnidaria</taxon>
        <taxon>Anthozoa</taxon>
        <taxon>Octocorallia</taxon>
        <taxon>Malacalcyonacea</taxon>
        <taxon>Plexauridae</taxon>
        <taxon>Paramuricea</taxon>
    </lineage>
</organism>
<evidence type="ECO:0000256" key="2">
    <source>
        <dbReference type="SAM" id="MobiDB-lite"/>
    </source>
</evidence>
<dbReference type="OrthoDB" id="287623at2759"/>
<comment type="caution">
    <text evidence="3">The sequence shown here is derived from an EMBL/GenBank/DDBJ whole genome shotgun (WGS) entry which is preliminary data.</text>
</comment>
<sequence>MASEHNSRSYERSETNNIIEIHSSDETLSIHPSASQYEQEIESLKLKLSRLEEATAEKMKLYNEERSSLETNIVRLRAQVERGETTRQNLEYELTLAKKATNQVRRIAAEKEVETTNNVALLKDHLSETKIRLAGVEQELANTKNIRKNETGQWKKHLQTKDVELDKMAAKLEASQKESQRLNQILQEQQNSMVEMQERCSSLEAQRQSQNNTLRHQAKDLEFSVEREERLKKELE</sequence>
<dbReference type="PANTHER" id="PTHR37476:SF1">
    <property type="entry name" value="COILED-COIL DOMAIN-CONTAINING PROTEIN 171"/>
    <property type="match status" value="1"/>
</dbReference>
<dbReference type="PANTHER" id="PTHR37476">
    <property type="entry name" value="COILED-COIL DOMAIN-CONTAINING PROTEIN 171"/>
    <property type="match status" value="1"/>
</dbReference>
<name>A0A7D9HFM1_PARCT</name>
<feature type="compositionally biased region" description="Basic and acidic residues" evidence="2">
    <location>
        <begin position="217"/>
        <end position="236"/>
    </location>
</feature>